<accession>A0A9X1II88</accession>
<evidence type="ECO:0000313" key="2">
    <source>
        <dbReference type="Proteomes" id="UP001139311"/>
    </source>
</evidence>
<dbReference type="Proteomes" id="UP001139311">
    <property type="component" value="Unassembled WGS sequence"/>
</dbReference>
<reference evidence="1" key="1">
    <citation type="submission" date="2021-10" db="EMBL/GenBank/DDBJ databases">
        <title>Roseicella aerolatum sp. nov., isolated from aerosols of e-waste dismantling site.</title>
        <authorList>
            <person name="Qin T."/>
        </authorList>
    </citation>
    <scope>NUCLEOTIDE SEQUENCE</scope>
    <source>
        <strain evidence="1">GB24</strain>
    </source>
</reference>
<gene>
    <name evidence="1" type="ORF">LHA35_25745</name>
</gene>
<evidence type="ECO:0000313" key="1">
    <source>
        <dbReference type="EMBL" id="MCB4825132.1"/>
    </source>
</evidence>
<dbReference type="AlphaFoldDB" id="A0A9X1II88"/>
<organism evidence="1 2">
    <name type="scientific">Roseicella aerolata</name>
    <dbReference type="NCBI Taxonomy" id="2883479"/>
    <lineage>
        <taxon>Bacteria</taxon>
        <taxon>Pseudomonadati</taxon>
        <taxon>Pseudomonadota</taxon>
        <taxon>Alphaproteobacteria</taxon>
        <taxon>Acetobacterales</taxon>
        <taxon>Roseomonadaceae</taxon>
        <taxon>Roseicella</taxon>
    </lineage>
</organism>
<comment type="caution">
    <text evidence="1">The sequence shown here is derived from an EMBL/GenBank/DDBJ whole genome shotgun (WGS) entry which is preliminary data.</text>
</comment>
<name>A0A9X1II88_9PROT</name>
<dbReference type="RefSeq" id="WP_226613840.1">
    <property type="nucleotide sequence ID" value="NZ_JAJAQI010000067.1"/>
</dbReference>
<keyword evidence="2" id="KW-1185">Reference proteome</keyword>
<protein>
    <submittedName>
        <fullName evidence="1">Uncharacterized protein</fullName>
    </submittedName>
</protein>
<sequence>MADNLAAGRRETPQRFIPVARHAAEDGRRRLALVRLLLSDALTEACEEGEYSATALALLARVAAAVGSEGDEVDVTALRGLEGDVLALAPRIGRRRSIHCHGRIAADRRLLLARAVLDDAKAWGRDGAAWYTLWLAISYAVSDYERDHFVTLGPRVERRVRRLAAWCGAARAALARPPGGPKTLAGPS</sequence>
<proteinExistence type="predicted"/>
<dbReference type="EMBL" id="JAJAQI010000067">
    <property type="protein sequence ID" value="MCB4825132.1"/>
    <property type="molecule type" value="Genomic_DNA"/>
</dbReference>